<proteinExistence type="predicted"/>
<evidence type="ECO:0000313" key="1">
    <source>
        <dbReference type="EMBL" id="MFD1710704.1"/>
    </source>
</evidence>
<dbReference type="EMBL" id="JBHUEJ010000019">
    <property type="protein sequence ID" value="MFD1710704.1"/>
    <property type="molecule type" value="Genomic_DNA"/>
</dbReference>
<protein>
    <submittedName>
        <fullName evidence="1">Uncharacterized protein</fullName>
    </submittedName>
</protein>
<evidence type="ECO:0000313" key="2">
    <source>
        <dbReference type="Proteomes" id="UP001597304"/>
    </source>
</evidence>
<sequence length="270" mass="30032">MKFNPINLRAQGFTPGMLSYYLGKKFDATKPMGNIGMSQIATVIAGWLVGMESNVAPILPEAVDWVDYAIVNGEVFGMDVNTHLRYLCQARALGRWMLDGRPHRTDWHEALEANEASWKSDGGAWSVTTVLKQGLDDAMAFALQSGSEFNGPERAIELYEHYVGKGDPIAPKRIEKPREFAYALALHEVGKSLYSREDLVGAGRRMISARLAEDWFGNGQYIRGATWLKIVYHLHDPGLSPLEIIFQAYANMPGVPRPEFLIGYPKVGVS</sequence>
<organism evidence="1 2">
    <name type="scientific">Ottowia flava</name>
    <dbReference type="NCBI Taxonomy" id="2675430"/>
    <lineage>
        <taxon>Bacteria</taxon>
        <taxon>Pseudomonadati</taxon>
        <taxon>Pseudomonadota</taxon>
        <taxon>Betaproteobacteria</taxon>
        <taxon>Burkholderiales</taxon>
        <taxon>Comamonadaceae</taxon>
        <taxon>Ottowia</taxon>
    </lineage>
</organism>
<comment type="caution">
    <text evidence="1">The sequence shown here is derived from an EMBL/GenBank/DDBJ whole genome shotgun (WGS) entry which is preliminary data.</text>
</comment>
<dbReference type="Proteomes" id="UP001597304">
    <property type="component" value="Unassembled WGS sequence"/>
</dbReference>
<reference evidence="2" key="1">
    <citation type="journal article" date="2019" name="Int. J. Syst. Evol. Microbiol.">
        <title>The Global Catalogue of Microorganisms (GCM) 10K type strain sequencing project: providing services to taxonomists for standard genome sequencing and annotation.</title>
        <authorList>
            <consortium name="The Broad Institute Genomics Platform"/>
            <consortium name="The Broad Institute Genome Sequencing Center for Infectious Disease"/>
            <person name="Wu L."/>
            <person name="Ma J."/>
        </authorList>
    </citation>
    <scope>NUCLEOTIDE SEQUENCE [LARGE SCALE GENOMIC DNA]</scope>
    <source>
        <strain evidence="2">LMG 29247</strain>
    </source>
</reference>
<accession>A0ABW4KSH7</accession>
<dbReference type="RefSeq" id="WP_147911756.1">
    <property type="nucleotide sequence ID" value="NZ_JBHUEJ010000019.1"/>
</dbReference>
<name>A0ABW4KSH7_9BURK</name>
<gene>
    <name evidence="1" type="ORF">ACFSF0_08820</name>
</gene>
<keyword evidence="2" id="KW-1185">Reference proteome</keyword>